<feature type="transmembrane region" description="Helical" evidence="2">
    <location>
        <begin position="157"/>
        <end position="179"/>
    </location>
</feature>
<evidence type="ECO:0000256" key="1">
    <source>
        <dbReference type="SAM" id="MobiDB-lite"/>
    </source>
</evidence>
<feature type="transmembrane region" description="Helical" evidence="2">
    <location>
        <begin position="291"/>
        <end position="314"/>
    </location>
</feature>
<organism evidence="4 5">
    <name type="scientific">Gordonia terrae</name>
    <dbReference type="NCBI Taxonomy" id="2055"/>
    <lineage>
        <taxon>Bacteria</taxon>
        <taxon>Bacillati</taxon>
        <taxon>Actinomycetota</taxon>
        <taxon>Actinomycetes</taxon>
        <taxon>Mycobacteriales</taxon>
        <taxon>Gordoniaceae</taxon>
        <taxon>Gordonia</taxon>
    </lineage>
</organism>
<dbReference type="Pfam" id="PF10110">
    <property type="entry name" value="GPDPase_memb"/>
    <property type="match status" value="1"/>
</dbReference>
<evidence type="ECO:0000313" key="4">
    <source>
        <dbReference type="EMBL" id="AWO87105.1"/>
    </source>
</evidence>
<feature type="transmembrane region" description="Helical" evidence="2">
    <location>
        <begin position="207"/>
        <end position="231"/>
    </location>
</feature>
<name>A0AAD0KEM2_9ACTN</name>
<reference evidence="4 5" key="1">
    <citation type="submission" date="2018-05" db="EMBL/GenBank/DDBJ databases">
        <title>Complete genome sequence of Gordonia terrae NRRL B-16283.</title>
        <authorList>
            <person name="Garlena R.A."/>
            <person name="Russell D.A."/>
            <person name="Hatfull G.F."/>
        </authorList>
    </citation>
    <scope>NUCLEOTIDE SEQUENCE [LARGE SCALE GENOMIC DNA]</scope>
    <source>
        <strain evidence="4 5">NRRL B-16283</strain>
    </source>
</reference>
<dbReference type="AlphaFoldDB" id="A0AAD0KEM2"/>
<accession>A0AAD0KEM2</accession>
<feature type="transmembrane region" description="Helical" evidence="2">
    <location>
        <begin position="237"/>
        <end position="260"/>
    </location>
</feature>
<protein>
    <recommendedName>
        <fullName evidence="3">Glycerophosphoryl diester phosphodiesterase membrane domain-containing protein</fullName>
    </recommendedName>
</protein>
<keyword evidence="2" id="KW-1133">Transmembrane helix</keyword>
<dbReference type="Proteomes" id="UP000247118">
    <property type="component" value="Chromosome"/>
</dbReference>
<dbReference type="GeneID" id="32691118"/>
<keyword evidence="2" id="KW-0472">Membrane</keyword>
<evidence type="ECO:0000259" key="3">
    <source>
        <dbReference type="Pfam" id="PF10110"/>
    </source>
</evidence>
<proteinExistence type="predicted"/>
<feature type="transmembrane region" description="Helical" evidence="2">
    <location>
        <begin position="113"/>
        <end position="137"/>
    </location>
</feature>
<feature type="region of interest" description="Disordered" evidence="1">
    <location>
        <begin position="1"/>
        <end position="76"/>
    </location>
</feature>
<feature type="domain" description="Glycerophosphoryl diester phosphodiesterase membrane" evidence="3">
    <location>
        <begin position="245"/>
        <end position="352"/>
    </location>
</feature>
<feature type="compositionally biased region" description="Pro residues" evidence="1">
    <location>
        <begin position="41"/>
        <end position="56"/>
    </location>
</feature>
<evidence type="ECO:0000256" key="2">
    <source>
        <dbReference type="SAM" id="Phobius"/>
    </source>
</evidence>
<feature type="transmembrane region" description="Helical" evidence="2">
    <location>
        <begin position="334"/>
        <end position="351"/>
    </location>
</feature>
<keyword evidence="2" id="KW-0812">Transmembrane</keyword>
<gene>
    <name evidence="4" type="ORF">DLJ61_25160</name>
</gene>
<dbReference type="EMBL" id="CP029604">
    <property type="protein sequence ID" value="AWO87105.1"/>
    <property type="molecule type" value="Genomic_DNA"/>
</dbReference>
<sequence length="380" mass="39513">MTEPPRVPHPPSGEPPWQPPDVSDEWSPVPSAEASDRPRTRPPAPPQQPATEPGPQPAWGSAQRGSTQRGSTHWGYGGFTPTAPWAGWGPPPSASAGVLLQRIFSTAVAAPRVYLGLVGLTWIVAAAPLALATFWLVNAEATFDDPSEWASTVAPTAAFVGVIFAQWVVVAGTVSGVAAHSVTRRRGGSRPTLADTLRHARGSLPRLLVWTALLGLAIAAAFAPGLALFGLGVGSGGFVLLAGSLLLTVVALIPVSWLLVRTAFTAPAIVIDGLAVRDAIARSGSLTADRFWRTFGILAVMLVLAWVAMTTMMYPFDLLGSVADTWFGTSDSGIAATVLSVIGTVVASMVVQPALTVVPAVLYDDAASVPTAFPPGRVDR</sequence>
<dbReference type="RefSeq" id="WP_081487005.1">
    <property type="nucleotide sequence ID" value="NZ_CABEIC010000002.1"/>
</dbReference>
<dbReference type="InterPro" id="IPR018476">
    <property type="entry name" value="GlyceroP-diester-Pdiesterase_M"/>
</dbReference>
<evidence type="ECO:0000313" key="5">
    <source>
        <dbReference type="Proteomes" id="UP000247118"/>
    </source>
</evidence>
<feature type="compositionally biased region" description="Pro residues" evidence="1">
    <location>
        <begin position="1"/>
        <end position="19"/>
    </location>
</feature>